<accession>A0A8J3VVG1</accession>
<dbReference type="RefSeq" id="WP_203924047.1">
    <property type="nucleotide sequence ID" value="NZ_BONZ01000102.1"/>
</dbReference>
<name>A0A8J3VVG1_9ACTN</name>
<dbReference type="Proteomes" id="UP000642748">
    <property type="component" value="Unassembled WGS sequence"/>
</dbReference>
<proteinExistence type="predicted"/>
<gene>
    <name evidence="1" type="ORF">Raf01_87940</name>
</gene>
<organism evidence="1 2">
    <name type="scientific">Rugosimonospora africana</name>
    <dbReference type="NCBI Taxonomy" id="556532"/>
    <lineage>
        <taxon>Bacteria</taxon>
        <taxon>Bacillati</taxon>
        <taxon>Actinomycetota</taxon>
        <taxon>Actinomycetes</taxon>
        <taxon>Micromonosporales</taxon>
        <taxon>Micromonosporaceae</taxon>
        <taxon>Rugosimonospora</taxon>
    </lineage>
</organism>
<keyword evidence="2" id="KW-1185">Reference proteome</keyword>
<protein>
    <submittedName>
        <fullName evidence="1">Uncharacterized protein</fullName>
    </submittedName>
</protein>
<dbReference type="EMBL" id="BONZ01000102">
    <property type="protein sequence ID" value="GIH20622.1"/>
    <property type="molecule type" value="Genomic_DNA"/>
</dbReference>
<comment type="caution">
    <text evidence="1">The sequence shown here is derived from an EMBL/GenBank/DDBJ whole genome shotgun (WGS) entry which is preliminary data.</text>
</comment>
<evidence type="ECO:0000313" key="2">
    <source>
        <dbReference type="Proteomes" id="UP000642748"/>
    </source>
</evidence>
<sequence length="249" mass="27334">MQIVEVSVAGVRSSIMTLTRRESPLRFQVYPMVHLGEPAFYAAVAERLRRCDLVVAEGVGGVDTGEGRVVSSGYSAGKAALSALTATYRLPARSGRSGLVEQNIDYASLGVPVRYPDMTEEQFTAGWNAVPLWQRAIVAVGAPLIALDRLAFGSRRKFAESLSTDDGDWQDITADVESIDELWSLLGEQRDRLLIAELDRIHQQRHGEAITVAVVYGANHVAPTVHAMRSLYGYRVRSAEWLTIFGLDD</sequence>
<evidence type="ECO:0000313" key="1">
    <source>
        <dbReference type="EMBL" id="GIH20622.1"/>
    </source>
</evidence>
<dbReference type="AlphaFoldDB" id="A0A8J3VVG1"/>
<reference evidence="1" key="1">
    <citation type="submission" date="2021-01" db="EMBL/GenBank/DDBJ databases">
        <title>Whole genome shotgun sequence of Rugosimonospora africana NBRC 104875.</title>
        <authorList>
            <person name="Komaki H."/>
            <person name="Tamura T."/>
        </authorList>
    </citation>
    <scope>NUCLEOTIDE SEQUENCE</scope>
    <source>
        <strain evidence="1">NBRC 104875</strain>
    </source>
</reference>